<evidence type="ECO:0000256" key="6">
    <source>
        <dbReference type="ARBA" id="ARBA00022801"/>
    </source>
</evidence>
<evidence type="ECO:0000256" key="10">
    <source>
        <dbReference type="ARBA" id="ARBA00023316"/>
    </source>
</evidence>
<dbReference type="Proteomes" id="UP000053593">
    <property type="component" value="Unassembled WGS sequence"/>
</dbReference>
<evidence type="ECO:0000256" key="15">
    <source>
        <dbReference type="SAM" id="SignalP"/>
    </source>
</evidence>
<evidence type="ECO:0000256" key="2">
    <source>
        <dbReference type="ARBA" id="ARBA00008834"/>
    </source>
</evidence>
<dbReference type="EMBL" id="KN834763">
    <property type="protein sequence ID" value="KIK63527.1"/>
    <property type="molecule type" value="Genomic_DNA"/>
</dbReference>
<evidence type="ECO:0000256" key="13">
    <source>
        <dbReference type="PROSITE-ProRule" id="PRU10052"/>
    </source>
</evidence>
<dbReference type="PANTHER" id="PTHR31736:SF9">
    <property type="entry name" value="ENDO-XYLOGALACTURONAN HYDROLASE A-RELATED"/>
    <property type="match status" value="1"/>
</dbReference>
<protein>
    <submittedName>
        <fullName evidence="16">Glycoside hydrolase family 28 protein</fullName>
    </submittedName>
</protein>
<name>A0A0D0CV89_9AGAR</name>
<evidence type="ECO:0000256" key="1">
    <source>
        <dbReference type="ARBA" id="ARBA00004613"/>
    </source>
</evidence>
<keyword evidence="7" id="KW-0325">Glycoprotein</keyword>
<dbReference type="InterPro" id="IPR000743">
    <property type="entry name" value="Glyco_hydro_28"/>
</dbReference>
<feature type="active site" evidence="13">
    <location>
        <position position="245"/>
    </location>
</feature>
<evidence type="ECO:0000313" key="16">
    <source>
        <dbReference type="EMBL" id="KIK63527.1"/>
    </source>
</evidence>
<keyword evidence="5" id="KW-0677">Repeat</keyword>
<proteinExistence type="inferred from homology"/>
<gene>
    <name evidence="16" type="ORF">GYMLUDRAFT_196179</name>
</gene>
<evidence type="ECO:0000256" key="9">
    <source>
        <dbReference type="ARBA" id="ARBA00023295"/>
    </source>
</evidence>
<feature type="chain" id="PRO_5002220545" evidence="15">
    <location>
        <begin position="22"/>
        <end position="398"/>
    </location>
</feature>
<dbReference type="Pfam" id="PF00295">
    <property type="entry name" value="Glyco_hydro_28"/>
    <property type="match status" value="1"/>
</dbReference>
<dbReference type="HOGENOM" id="CLU_016031_1_3_1"/>
<evidence type="ECO:0000256" key="12">
    <source>
        <dbReference type="ARBA" id="ARBA00037278"/>
    </source>
</evidence>
<sequence>MASRVASFLLFLAAALPLSAALTLDKRATCTPTSHGEAGVDDVPSITEAIQTCGNGGIIVIPAGVTFQIGSTLSFAGCNGCEMQIEGTLKLTDNLDAWDGVKAIVLLDGITGATIRSVTGTGLLDGNGVPYWVEWNANPSYSRPQVLLLIEGGSDITVENLLVRNPPNVFMSANGGATNIHYSGLTMQAIPSDGVTPKNTDGFDVGPATSVTINNVNVANQDDCVAFKGGANFVTVTDITCSGSHGLSVGSLGEGTTGNTVTNIFVSGATMITSSKATGIKLWDGSAGHGVATVSNVTFNDITVDSSDYAAQIQVCYESTGTCVPSAHKLSDIVFSNFQGTTSGAEGSVVANMDCPADGTCGIVFENFNVKPPSGSAQILCSSVPSSSGIACNGAASG</sequence>
<dbReference type="SUPFAM" id="SSF51126">
    <property type="entry name" value="Pectin lyase-like"/>
    <property type="match status" value="1"/>
</dbReference>
<evidence type="ECO:0000256" key="5">
    <source>
        <dbReference type="ARBA" id="ARBA00022737"/>
    </source>
</evidence>
<evidence type="ECO:0000256" key="4">
    <source>
        <dbReference type="ARBA" id="ARBA00022729"/>
    </source>
</evidence>
<keyword evidence="17" id="KW-1185">Reference proteome</keyword>
<dbReference type="GO" id="GO:0005576">
    <property type="term" value="C:extracellular region"/>
    <property type="evidence" value="ECO:0007669"/>
    <property type="project" value="UniProtKB-SubCell"/>
</dbReference>
<keyword evidence="3" id="KW-0964">Secreted</keyword>
<keyword evidence="6 14" id="KW-0378">Hydrolase</keyword>
<dbReference type="GO" id="GO:0071555">
    <property type="term" value="P:cell wall organization"/>
    <property type="evidence" value="ECO:0007669"/>
    <property type="project" value="UniProtKB-KW"/>
</dbReference>
<dbReference type="PANTHER" id="PTHR31736">
    <property type="match status" value="1"/>
</dbReference>
<feature type="signal peptide" evidence="15">
    <location>
        <begin position="1"/>
        <end position="21"/>
    </location>
</feature>
<dbReference type="Gene3D" id="2.160.20.10">
    <property type="entry name" value="Single-stranded right-handed beta-helix, Pectin lyase-like"/>
    <property type="match status" value="1"/>
</dbReference>
<dbReference type="InterPro" id="IPR011050">
    <property type="entry name" value="Pectin_lyase_fold/virulence"/>
</dbReference>
<dbReference type="AlphaFoldDB" id="A0A0D0CV89"/>
<evidence type="ECO:0000313" key="17">
    <source>
        <dbReference type="Proteomes" id="UP000053593"/>
    </source>
</evidence>
<keyword evidence="11" id="KW-0624">Polysaccharide degradation</keyword>
<keyword evidence="10" id="KW-0961">Cell wall biogenesis/degradation</keyword>
<comment type="subcellular location">
    <subcellularLocation>
        <location evidence="1">Secreted</location>
    </subcellularLocation>
</comment>
<dbReference type="OrthoDB" id="187139at2759"/>
<dbReference type="PROSITE" id="PS00502">
    <property type="entry name" value="POLYGALACTURONASE"/>
    <property type="match status" value="1"/>
</dbReference>
<keyword evidence="4 15" id="KW-0732">Signal</keyword>
<dbReference type="GO" id="GO:0000272">
    <property type="term" value="P:polysaccharide catabolic process"/>
    <property type="evidence" value="ECO:0007669"/>
    <property type="project" value="UniProtKB-KW"/>
</dbReference>
<keyword evidence="9 14" id="KW-0326">Glycosidase</keyword>
<reference evidence="16 17" key="1">
    <citation type="submission" date="2014-04" db="EMBL/GenBank/DDBJ databases">
        <title>Evolutionary Origins and Diversification of the Mycorrhizal Mutualists.</title>
        <authorList>
            <consortium name="DOE Joint Genome Institute"/>
            <consortium name="Mycorrhizal Genomics Consortium"/>
            <person name="Kohler A."/>
            <person name="Kuo A."/>
            <person name="Nagy L.G."/>
            <person name="Floudas D."/>
            <person name="Copeland A."/>
            <person name="Barry K.W."/>
            <person name="Cichocki N."/>
            <person name="Veneault-Fourrey C."/>
            <person name="LaButti K."/>
            <person name="Lindquist E.A."/>
            <person name="Lipzen A."/>
            <person name="Lundell T."/>
            <person name="Morin E."/>
            <person name="Murat C."/>
            <person name="Riley R."/>
            <person name="Ohm R."/>
            <person name="Sun H."/>
            <person name="Tunlid A."/>
            <person name="Henrissat B."/>
            <person name="Grigoriev I.V."/>
            <person name="Hibbett D.S."/>
            <person name="Martin F."/>
        </authorList>
    </citation>
    <scope>NUCLEOTIDE SEQUENCE [LARGE SCALE GENOMIC DNA]</scope>
    <source>
        <strain evidence="16 17">FD-317 M1</strain>
    </source>
</reference>
<keyword evidence="8" id="KW-0119">Carbohydrate metabolism</keyword>
<dbReference type="GO" id="GO:0004650">
    <property type="term" value="F:polygalacturonase activity"/>
    <property type="evidence" value="ECO:0007669"/>
    <property type="project" value="InterPro"/>
</dbReference>
<dbReference type="InterPro" id="IPR012334">
    <property type="entry name" value="Pectin_lyas_fold"/>
</dbReference>
<evidence type="ECO:0000256" key="7">
    <source>
        <dbReference type="ARBA" id="ARBA00023180"/>
    </source>
</evidence>
<evidence type="ECO:0000256" key="3">
    <source>
        <dbReference type="ARBA" id="ARBA00022525"/>
    </source>
</evidence>
<accession>A0A0D0CV89</accession>
<organism evidence="16 17">
    <name type="scientific">Collybiopsis luxurians FD-317 M1</name>
    <dbReference type="NCBI Taxonomy" id="944289"/>
    <lineage>
        <taxon>Eukaryota</taxon>
        <taxon>Fungi</taxon>
        <taxon>Dikarya</taxon>
        <taxon>Basidiomycota</taxon>
        <taxon>Agaricomycotina</taxon>
        <taxon>Agaricomycetes</taxon>
        <taxon>Agaricomycetidae</taxon>
        <taxon>Agaricales</taxon>
        <taxon>Marasmiineae</taxon>
        <taxon>Omphalotaceae</taxon>
        <taxon>Collybiopsis</taxon>
        <taxon>Collybiopsis luxurians</taxon>
    </lineage>
</organism>
<comment type="function">
    <text evidence="12">Pectinolytic enzyme involved in the degradation of xylogalacturonan (xga), a galacturonan backbone heavily substituted with xylose, and which is one important component of the hairy regions of pectin. Activity requires a galacturonic acid backbone substituted with xylose.</text>
</comment>
<evidence type="ECO:0000256" key="11">
    <source>
        <dbReference type="ARBA" id="ARBA00023326"/>
    </source>
</evidence>
<evidence type="ECO:0000256" key="14">
    <source>
        <dbReference type="RuleBase" id="RU361169"/>
    </source>
</evidence>
<evidence type="ECO:0000256" key="8">
    <source>
        <dbReference type="ARBA" id="ARBA00023277"/>
    </source>
</evidence>
<comment type="similarity">
    <text evidence="2 14">Belongs to the glycosyl hydrolase 28 family.</text>
</comment>